<accession>A0ABQ6IPL7</accession>
<sequence>MDLPEHRERTPVVLLPGMMSGTPQWAEQVADIAARRDVYTFDALGDTGLSPQTVPMTRYEDQAVWVEETLGGLGLARAHVVGHSFGGATGMIHAQRHPERVATLTLLEPAFTLDYPPPSIFFWATVATLPVPGSWRDRALAEIGGVEPEEVAADEPVGRMIALGSEHFSGALPTPSPRDDATLRALPMPVYVGIAERSSLAGGQEAAQRARLIPRARVETWPDTTHSLPFQTGPALVERLDAWWSESETGR</sequence>
<proteinExistence type="predicted"/>
<evidence type="ECO:0000313" key="3">
    <source>
        <dbReference type="Proteomes" id="UP001157126"/>
    </source>
</evidence>
<dbReference type="Pfam" id="PF00561">
    <property type="entry name" value="Abhydrolase_1"/>
    <property type="match status" value="1"/>
</dbReference>
<comment type="caution">
    <text evidence="2">The sequence shown here is derived from an EMBL/GenBank/DDBJ whole genome shotgun (WGS) entry which is preliminary data.</text>
</comment>
<dbReference type="PANTHER" id="PTHR43433">
    <property type="entry name" value="HYDROLASE, ALPHA/BETA FOLD FAMILY PROTEIN"/>
    <property type="match status" value="1"/>
</dbReference>
<dbReference type="Proteomes" id="UP001157126">
    <property type="component" value="Unassembled WGS sequence"/>
</dbReference>
<organism evidence="2 3">
    <name type="scientific">Mobilicoccus caccae</name>
    <dbReference type="NCBI Taxonomy" id="1859295"/>
    <lineage>
        <taxon>Bacteria</taxon>
        <taxon>Bacillati</taxon>
        <taxon>Actinomycetota</taxon>
        <taxon>Actinomycetes</taxon>
        <taxon>Micrococcales</taxon>
        <taxon>Dermatophilaceae</taxon>
        <taxon>Mobilicoccus</taxon>
    </lineage>
</organism>
<evidence type="ECO:0000313" key="2">
    <source>
        <dbReference type="EMBL" id="GMA39860.1"/>
    </source>
</evidence>
<dbReference type="InterPro" id="IPR029058">
    <property type="entry name" value="AB_hydrolase_fold"/>
</dbReference>
<dbReference type="EMBL" id="BSUO01000001">
    <property type="protein sequence ID" value="GMA39860.1"/>
    <property type="molecule type" value="Genomic_DNA"/>
</dbReference>
<keyword evidence="3" id="KW-1185">Reference proteome</keyword>
<feature type="domain" description="AB hydrolase-1" evidence="1">
    <location>
        <begin position="11"/>
        <end position="119"/>
    </location>
</feature>
<protein>
    <submittedName>
        <fullName evidence="2">Carboxylesterase</fullName>
    </submittedName>
</protein>
<dbReference type="InterPro" id="IPR050471">
    <property type="entry name" value="AB_hydrolase"/>
</dbReference>
<dbReference type="PANTHER" id="PTHR43433:SF5">
    <property type="entry name" value="AB HYDROLASE-1 DOMAIN-CONTAINING PROTEIN"/>
    <property type="match status" value="1"/>
</dbReference>
<dbReference type="PRINTS" id="PR00111">
    <property type="entry name" value="ABHYDROLASE"/>
</dbReference>
<dbReference type="Gene3D" id="3.40.50.1820">
    <property type="entry name" value="alpha/beta hydrolase"/>
    <property type="match status" value="1"/>
</dbReference>
<dbReference type="SUPFAM" id="SSF53474">
    <property type="entry name" value="alpha/beta-Hydrolases"/>
    <property type="match status" value="1"/>
</dbReference>
<dbReference type="InterPro" id="IPR000073">
    <property type="entry name" value="AB_hydrolase_1"/>
</dbReference>
<reference evidence="3" key="1">
    <citation type="journal article" date="2019" name="Int. J. Syst. Evol. Microbiol.">
        <title>The Global Catalogue of Microorganisms (GCM) 10K type strain sequencing project: providing services to taxonomists for standard genome sequencing and annotation.</title>
        <authorList>
            <consortium name="The Broad Institute Genomics Platform"/>
            <consortium name="The Broad Institute Genome Sequencing Center for Infectious Disease"/>
            <person name="Wu L."/>
            <person name="Ma J."/>
        </authorList>
    </citation>
    <scope>NUCLEOTIDE SEQUENCE [LARGE SCALE GENOMIC DNA]</scope>
    <source>
        <strain evidence="3">NBRC 113072</strain>
    </source>
</reference>
<gene>
    <name evidence="2" type="ORF">GCM10025883_19050</name>
</gene>
<name>A0ABQ6IPL7_9MICO</name>
<evidence type="ECO:0000259" key="1">
    <source>
        <dbReference type="Pfam" id="PF00561"/>
    </source>
</evidence>